<dbReference type="RefSeq" id="WP_008613674.1">
    <property type="nucleotide sequence ID" value="NZ_AONQ01000003.1"/>
</dbReference>
<feature type="transmembrane region" description="Helical" evidence="8">
    <location>
        <begin position="414"/>
        <end position="434"/>
    </location>
</feature>
<feature type="transmembrane region" description="Helical" evidence="8">
    <location>
        <begin position="272"/>
        <end position="291"/>
    </location>
</feature>
<feature type="transmembrane region" description="Helical" evidence="8">
    <location>
        <begin position="93"/>
        <end position="112"/>
    </location>
</feature>
<dbReference type="InterPro" id="IPR050297">
    <property type="entry name" value="LipidA_mod_glycosyltrf_83"/>
</dbReference>
<evidence type="ECO:0000256" key="5">
    <source>
        <dbReference type="ARBA" id="ARBA00022692"/>
    </source>
</evidence>
<dbReference type="PANTHER" id="PTHR33908:SF3">
    <property type="entry name" value="UNDECAPRENYL PHOSPHATE-ALPHA-4-AMINO-4-DEOXY-L-ARABINOSE ARABINOSYL TRANSFERASE"/>
    <property type="match status" value="1"/>
</dbReference>
<comment type="subcellular location">
    <subcellularLocation>
        <location evidence="1">Cell membrane</location>
        <topology evidence="1">Multi-pass membrane protein</topology>
    </subcellularLocation>
</comment>
<organism evidence="10 11">
    <name type="scientific">Paramagnetospirillum caucaseum</name>
    <dbReference type="NCBI Taxonomy" id="1244869"/>
    <lineage>
        <taxon>Bacteria</taxon>
        <taxon>Pseudomonadati</taxon>
        <taxon>Pseudomonadota</taxon>
        <taxon>Alphaproteobacteria</taxon>
        <taxon>Rhodospirillales</taxon>
        <taxon>Magnetospirillaceae</taxon>
        <taxon>Paramagnetospirillum</taxon>
    </lineage>
</organism>
<dbReference type="Pfam" id="PF13231">
    <property type="entry name" value="PMT_2"/>
    <property type="match status" value="1"/>
</dbReference>
<feature type="transmembrane region" description="Helical" evidence="8">
    <location>
        <begin position="303"/>
        <end position="321"/>
    </location>
</feature>
<name>M2ZB53_9PROT</name>
<feature type="transmembrane region" description="Helical" evidence="8">
    <location>
        <begin position="118"/>
        <end position="136"/>
    </location>
</feature>
<feature type="transmembrane region" description="Helical" evidence="8">
    <location>
        <begin position="327"/>
        <end position="345"/>
    </location>
</feature>
<dbReference type="STRING" id="1244869.H261_01846"/>
<dbReference type="AlphaFoldDB" id="M2ZB53"/>
<keyword evidence="5 8" id="KW-0812">Transmembrane</keyword>
<dbReference type="EMBL" id="AONQ01000003">
    <property type="protein sequence ID" value="EME71635.1"/>
    <property type="molecule type" value="Genomic_DNA"/>
</dbReference>
<feature type="domain" description="Glycosyltransferase RgtA/B/C/D-like" evidence="9">
    <location>
        <begin position="64"/>
        <end position="234"/>
    </location>
</feature>
<feature type="transmembrane region" description="Helical" evidence="8">
    <location>
        <begin position="143"/>
        <end position="161"/>
    </location>
</feature>
<dbReference type="GO" id="GO:0010041">
    <property type="term" value="P:response to iron(III) ion"/>
    <property type="evidence" value="ECO:0007669"/>
    <property type="project" value="TreeGrafter"/>
</dbReference>
<proteinExistence type="predicted"/>
<dbReference type="PATRIC" id="fig|1244869.3.peg.364"/>
<dbReference type="eggNOG" id="COG1807">
    <property type="taxonomic scope" value="Bacteria"/>
</dbReference>
<sequence>MERLTGGIRPYLLLSLLSLFLYLPGLVALPPMDRDESRFVQATRQMLETGDYVRIQFQQEMRAKKPVGAYWLQAGSVSLFSDKASRSMWPYRLPSALAAWAAVLMTFAFGQHLFGRQVALLGGALLASSLILVSEAHQAKTDAIMLATAVAAQGALARFYLASRGRSAVPGPLVALVFWVAIGASILIKGPVIPAVAILTILALGFADRQWAWLVGLRPFTGMIVAAAIAAPWFVAISQATGGAFVGEAVKGDLLPKLLGAQESHGGWPGTYLALAAVILWPGSLLLWPSLTAAWKVRLRPEIRFCLAWLVPAWVMFEIVPTKLPHYVLPTFPALALLMAVAVVGRAPDLLSKPAKVWYAVWCLIGLVLAAAVVIAPHQFAMALPVMSIPSALLVAGTALAAGWLAFRERLRPAVIALVLTAVTSFQVVFEGVLPGLDYLFVSRQAAELVAQRPHRGAVVVAGYAEPSLVFLLGTDTVLTSGEAAAQHLTNGPAALTLVADREEEKFFAAAARIGVKPVVVGMIKGFNYSRGKKVTLTAYAVEGKAP</sequence>
<dbReference type="GO" id="GO:0009103">
    <property type="term" value="P:lipopolysaccharide biosynthetic process"/>
    <property type="evidence" value="ECO:0007669"/>
    <property type="project" value="TreeGrafter"/>
</dbReference>
<feature type="transmembrane region" description="Helical" evidence="8">
    <location>
        <begin position="12"/>
        <end position="29"/>
    </location>
</feature>
<gene>
    <name evidence="10" type="ORF">H261_01846</name>
</gene>
<protein>
    <submittedName>
        <fullName evidence="10">Glycosyltransferase</fullName>
    </submittedName>
</protein>
<reference evidence="10 11" key="1">
    <citation type="journal article" date="2014" name="Genome Announc.">
        <title>Draft Genome Sequence of Magnetospirillum sp. Strain SO-1, a Freshwater Magnetotactic Bacterium Isolated from the Ol'khovka River, Russia.</title>
        <authorList>
            <person name="Grouzdev D.S."/>
            <person name="Dziuba M.V."/>
            <person name="Sukhacheva M.S."/>
            <person name="Mardanov A.V."/>
            <person name="Beletskiy A.V."/>
            <person name="Kuznetsov B.B."/>
            <person name="Skryabin K.G."/>
        </authorList>
    </citation>
    <scope>NUCLEOTIDE SEQUENCE [LARGE SCALE GENOMIC DNA]</scope>
    <source>
        <strain evidence="10 11">SO-1</strain>
    </source>
</reference>
<evidence type="ECO:0000313" key="11">
    <source>
        <dbReference type="Proteomes" id="UP000011744"/>
    </source>
</evidence>
<keyword evidence="7 8" id="KW-0472">Membrane</keyword>
<evidence type="ECO:0000313" key="10">
    <source>
        <dbReference type="EMBL" id="EME71635.1"/>
    </source>
</evidence>
<evidence type="ECO:0000256" key="7">
    <source>
        <dbReference type="ARBA" id="ARBA00023136"/>
    </source>
</evidence>
<feature type="transmembrane region" description="Helical" evidence="8">
    <location>
        <begin position="357"/>
        <end position="376"/>
    </location>
</feature>
<evidence type="ECO:0000256" key="3">
    <source>
        <dbReference type="ARBA" id="ARBA00022676"/>
    </source>
</evidence>
<dbReference type="PANTHER" id="PTHR33908">
    <property type="entry name" value="MANNOSYLTRANSFERASE YKCB-RELATED"/>
    <property type="match status" value="1"/>
</dbReference>
<feature type="transmembrane region" description="Helical" evidence="8">
    <location>
        <begin position="382"/>
        <end position="407"/>
    </location>
</feature>
<accession>M2ZB53</accession>
<evidence type="ECO:0000256" key="4">
    <source>
        <dbReference type="ARBA" id="ARBA00022679"/>
    </source>
</evidence>
<keyword evidence="6 8" id="KW-1133">Transmembrane helix</keyword>
<evidence type="ECO:0000259" key="9">
    <source>
        <dbReference type="Pfam" id="PF13231"/>
    </source>
</evidence>
<dbReference type="Proteomes" id="UP000011744">
    <property type="component" value="Unassembled WGS sequence"/>
</dbReference>
<evidence type="ECO:0000256" key="6">
    <source>
        <dbReference type="ARBA" id="ARBA00022989"/>
    </source>
</evidence>
<keyword evidence="4 10" id="KW-0808">Transferase</keyword>
<comment type="caution">
    <text evidence="10">The sequence shown here is derived from an EMBL/GenBank/DDBJ whole genome shotgun (WGS) entry which is preliminary data.</text>
</comment>
<dbReference type="InterPro" id="IPR038731">
    <property type="entry name" value="RgtA/B/C-like"/>
</dbReference>
<evidence type="ECO:0000256" key="2">
    <source>
        <dbReference type="ARBA" id="ARBA00022475"/>
    </source>
</evidence>
<feature type="transmembrane region" description="Helical" evidence="8">
    <location>
        <begin position="173"/>
        <end position="204"/>
    </location>
</feature>
<dbReference type="GO" id="GO:0016763">
    <property type="term" value="F:pentosyltransferase activity"/>
    <property type="evidence" value="ECO:0007669"/>
    <property type="project" value="TreeGrafter"/>
</dbReference>
<keyword evidence="2" id="KW-1003">Cell membrane</keyword>
<keyword evidence="3" id="KW-0328">Glycosyltransferase</keyword>
<feature type="transmembrane region" description="Helical" evidence="8">
    <location>
        <begin position="211"/>
        <end position="235"/>
    </location>
</feature>
<keyword evidence="11" id="KW-1185">Reference proteome</keyword>
<dbReference type="GO" id="GO:0005886">
    <property type="term" value="C:plasma membrane"/>
    <property type="evidence" value="ECO:0007669"/>
    <property type="project" value="UniProtKB-SubCell"/>
</dbReference>
<evidence type="ECO:0000256" key="8">
    <source>
        <dbReference type="SAM" id="Phobius"/>
    </source>
</evidence>
<evidence type="ECO:0000256" key="1">
    <source>
        <dbReference type="ARBA" id="ARBA00004651"/>
    </source>
</evidence>